<gene>
    <name evidence="1" type="ORF">YBN1229_v1_3081</name>
</gene>
<dbReference type="RefSeq" id="WP_046478616.1">
    <property type="nucleotide sequence ID" value="NZ_LN829118.1"/>
</dbReference>
<accession>A0A0D6JI67</accession>
<dbReference type="KEGG" id="fiy:BN1229_v1_3081"/>
<dbReference type="InterPro" id="IPR009922">
    <property type="entry name" value="DUF1457"/>
</dbReference>
<dbReference type="OrthoDB" id="8480244at2"/>
<dbReference type="Proteomes" id="UP000033187">
    <property type="component" value="Chromosome 1"/>
</dbReference>
<dbReference type="PIRSF" id="PIRSF031878">
    <property type="entry name" value="UCP031878"/>
    <property type="match status" value="1"/>
</dbReference>
<sequence>MRHSTSRNLYRYWNEVRGDRIAPRRFEIEPSRISHLLPETFILEAVDEGNLRYRLAGTRLTEQFGQEFRGANFFHHWIGLERGTVMSKLSEVMRSGSVAVIATEALCSRGRKASFEFVVMPLVHTQGSIDRLLGAGSCINPPAWLGQEPLVRQRLIDVRIISPEQPVSLKLPELSPPAEDPPPFFSHVRNARIVRQDRRQFRVYDGGLLTRGTET</sequence>
<dbReference type="KEGG" id="fil:BN1229_v1_2833"/>
<reference evidence="2" key="1">
    <citation type="submission" date="2015-02" db="EMBL/GenBank/DDBJ databases">
        <authorList>
            <person name="Chooi Y.-H."/>
        </authorList>
    </citation>
    <scope>NUCLEOTIDE SEQUENCE [LARGE SCALE GENOMIC DNA]</scope>
    <source>
        <strain evidence="2">strain Y</strain>
    </source>
</reference>
<dbReference type="Pfam" id="PF07310">
    <property type="entry name" value="PAS_5"/>
    <property type="match status" value="1"/>
</dbReference>
<evidence type="ECO:0000313" key="2">
    <source>
        <dbReference type="Proteomes" id="UP000033187"/>
    </source>
</evidence>
<keyword evidence="2" id="KW-1185">Reference proteome</keyword>
<organism evidence="1 2">
    <name type="scientific">Candidatus Filomicrobium marinum</name>
    <dbReference type="NCBI Taxonomy" id="1608628"/>
    <lineage>
        <taxon>Bacteria</taxon>
        <taxon>Pseudomonadati</taxon>
        <taxon>Pseudomonadota</taxon>
        <taxon>Alphaproteobacteria</taxon>
        <taxon>Hyphomicrobiales</taxon>
        <taxon>Hyphomicrobiaceae</taxon>
        <taxon>Filomicrobium</taxon>
    </lineage>
</organism>
<dbReference type="EMBL" id="LN829119">
    <property type="protein sequence ID" value="CPR21510.1"/>
    <property type="molecule type" value="Genomic_DNA"/>
</dbReference>
<evidence type="ECO:0008006" key="3">
    <source>
        <dbReference type="Google" id="ProtNLM"/>
    </source>
</evidence>
<proteinExistence type="predicted"/>
<dbReference type="AlphaFoldDB" id="A0A0D6JI67"/>
<name>A0A0D6JI67_9HYPH</name>
<evidence type="ECO:0000313" key="1">
    <source>
        <dbReference type="EMBL" id="CPR21510.1"/>
    </source>
</evidence>
<protein>
    <recommendedName>
        <fullName evidence="3">PAS domain-containing protein</fullName>
    </recommendedName>
</protein>